<protein>
    <submittedName>
        <fullName evidence="1">Uncharacterized protein</fullName>
    </submittedName>
</protein>
<proteinExistence type="predicted"/>
<dbReference type="EMBL" id="CP050124">
    <property type="protein sequence ID" value="QIP40845.1"/>
    <property type="molecule type" value="Genomic_DNA"/>
</dbReference>
<evidence type="ECO:0000313" key="1">
    <source>
        <dbReference type="EMBL" id="QIP40845.1"/>
    </source>
</evidence>
<accession>A0A6G9CUV8</accession>
<reference evidence="1 2" key="1">
    <citation type="submission" date="2020-03" db="EMBL/GenBank/DDBJ databases">
        <title>Screen low temperature-resistant strains for efficient degradation of petroleum hydrocarbons under the low temperature.</title>
        <authorList>
            <person name="Wang Y."/>
            <person name="Chen J."/>
        </authorList>
    </citation>
    <scope>NUCLEOTIDE SEQUENCE [LARGE SCALE GENOMIC DNA]</scope>
    <source>
        <strain evidence="1 2">KB1</strain>
    </source>
</reference>
<gene>
    <name evidence="1" type="ORF">G9444_3601</name>
</gene>
<sequence>MLGSLFSISSEIGVPSVDALFEAARTIIGALFGLS</sequence>
<organism evidence="1 2">
    <name type="scientific">Rhodococcus erythropolis</name>
    <name type="common">Arthrobacter picolinophilus</name>
    <dbReference type="NCBI Taxonomy" id="1833"/>
    <lineage>
        <taxon>Bacteria</taxon>
        <taxon>Bacillati</taxon>
        <taxon>Actinomycetota</taxon>
        <taxon>Actinomycetes</taxon>
        <taxon>Mycobacteriales</taxon>
        <taxon>Nocardiaceae</taxon>
        <taxon>Rhodococcus</taxon>
        <taxon>Rhodococcus erythropolis group</taxon>
    </lineage>
</organism>
<dbReference type="AlphaFoldDB" id="A0A6G9CUV8"/>
<dbReference type="Proteomes" id="UP000502345">
    <property type="component" value="Chromosome"/>
</dbReference>
<evidence type="ECO:0000313" key="2">
    <source>
        <dbReference type="Proteomes" id="UP000502345"/>
    </source>
</evidence>
<name>A0A6G9CUV8_RHOER</name>